<accession>A0A1F6WQN0</accession>
<sequence>MIKVIFKKINMFIIIFAIITGFVFQPLLIHAEVQSTVVSQYSSHYCKYVYKFLGSSTGLYDADGIITKNSGTFSTSIKFPETFNGDYALFHTDDSRIVFYIDSNSHGQRIVARAIGNKPAFSDETHQTEYPEVSILMNDYDAPMNNSAHWYKHAKIEGGEWYSIKMTWNGYPNGEVKIYFNDKLMGSRKYSLDYDDERPMFSRFSTGFRPSDWIGLIFPQGGGVRPNTVMSIGLSDIEIKDARIYPCAVDNQYTSIKNKNANGNILYDQKLLPLRIRRK</sequence>
<reference evidence="1 2" key="1">
    <citation type="journal article" date="2016" name="Nat. Commun.">
        <title>Thousands of microbial genomes shed light on interconnected biogeochemical processes in an aquifer system.</title>
        <authorList>
            <person name="Anantharaman K."/>
            <person name="Brown C.T."/>
            <person name="Hug L.A."/>
            <person name="Sharon I."/>
            <person name="Castelle C.J."/>
            <person name="Probst A.J."/>
            <person name="Thomas B.C."/>
            <person name="Singh A."/>
            <person name="Wilkins M.J."/>
            <person name="Karaoz U."/>
            <person name="Brodie E.L."/>
            <person name="Williams K.H."/>
            <person name="Hubbard S.S."/>
            <person name="Banfield J.F."/>
        </authorList>
    </citation>
    <scope>NUCLEOTIDE SEQUENCE [LARGE SCALE GENOMIC DNA]</scope>
</reference>
<evidence type="ECO:0000313" key="1">
    <source>
        <dbReference type="EMBL" id="OGI84124.1"/>
    </source>
</evidence>
<dbReference type="InterPro" id="IPR013320">
    <property type="entry name" value="ConA-like_dom_sf"/>
</dbReference>
<dbReference type="Gene3D" id="2.60.120.200">
    <property type="match status" value="1"/>
</dbReference>
<gene>
    <name evidence="1" type="ORF">A2997_01350</name>
</gene>
<comment type="caution">
    <text evidence="1">The sequence shown here is derived from an EMBL/GenBank/DDBJ whole genome shotgun (WGS) entry which is preliminary data.</text>
</comment>
<protein>
    <submittedName>
        <fullName evidence="1">Uncharacterized protein</fullName>
    </submittedName>
</protein>
<dbReference type="EMBL" id="MFUQ01000003">
    <property type="protein sequence ID" value="OGI84124.1"/>
    <property type="molecule type" value="Genomic_DNA"/>
</dbReference>
<dbReference type="STRING" id="1801766.A2997_01350"/>
<proteinExistence type="predicted"/>
<evidence type="ECO:0000313" key="2">
    <source>
        <dbReference type="Proteomes" id="UP000179448"/>
    </source>
</evidence>
<dbReference type="SUPFAM" id="SSF49899">
    <property type="entry name" value="Concanavalin A-like lectins/glucanases"/>
    <property type="match status" value="1"/>
</dbReference>
<dbReference type="Proteomes" id="UP000179448">
    <property type="component" value="Unassembled WGS sequence"/>
</dbReference>
<dbReference type="AlphaFoldDB" id="A0A1F6WQN0"/>
<organism evidence="1 2">
    <name type="scientific">Candidatus Nomurabacteria bacterium RIFCSPLOWO2_01_FULL_36_10b</name>
    <dbReference type="NCBI Taxonomy" id="1801766"/>
    <lineage>
        <taxon>Bacteria</taxon>
        <taxon>Candidatus Nomuraibacteriota</taxon>
    </lineage>
</organism>
<name>A0A1F6WQN0_9BACT</name>